<dbReference type="Proteomes" id="UP000268094">
    <property type="component" value="Unassembled WGS sequence"/>
</dbReference>
<keyword evidence="11" id="KW-1185">Reference proteome</keyword>
<dbReference type="GO" id="GO:0004818">
    <property type="term" value="F:glutamate-tRNA ligase activity"/>
    <property type="evidence" value="ECO:0007669"/>
    <property type="project" value="TreeGrafter"/>
</dbReference>
<protein>
    <recommendedName>
        <fullName evidence="7">Glutamyl-Q tRNA(Asp) synthetase</fullName>
        <shortName evidence="7">Glu-Q-RSs</shortName>
        <ecNumber evidence="7">6.1.1.-</ecNumber>
    </recommendedName>
</protein>
<dbReference type="GO" id="GO:0006424">
    <property type="term" value="P:glutamyl-tRNA aminoacylation"/>
    <property type="evidence" value="ECO:0007669"/>
    <property type="project" value="InterPro"/>
</dbReference>
<evidence type="ECO:0000256" key="7">
    <source>
        <dbReference type="HAMAP-Rule" id="MF_01428"/>
    </source>
</evidence>
<keyword evidence="2 7" id="KW-0479">Metal-binding</keyword>
<dbReference type="NCBIfam" id="NF004314">
    <property type="entry name" value="PRK05710.1-3"/>
    <property type="match status" value="1"/>
</dbReference>
<keyword evidence="5 7" id="KW-0067">ATP-binding</keyword>
<evidence type="ECO:0000313" key="10">
    <source>
        <dbReference type="EMBL" id="RKG91617.1"/>
    </source>
</evidence>
<dbReference type="Gene3D" id="3.40.50.620">
    <property type="entry name" value="HUPs"/>
    <property type="match status" value="1"/>
</dbReference>
<dbReference type="NCBIfam" id="TIGR03838">
    <property type="entry name" value="queuosine_YadB"/>
    <property type="match status" value="1"/>
</dbReference>
<dbReference type="GO" id="GO:0006400">
    <property type="term" value="P:tRNA modification"/>
    <property type="evidence" value="ECO:0007669"/>
    <property type="project" value="InterPro"/>
</dbReference>
<dbReference type="GO" id="GO:0008270">
    <property type="term" value="F:zinc ion binding"/>
    <property type="evidence" value="ECO:0007669"/>
    <property type="project" value="UniProtKB-UniRule"/>
</dbReference>
<keyword evidence="8" id="KW-0648">Protein biosynthesis</keyword>
<dbReference type="PANTHER" id="PTHR43311:SF1">
    <property type="entry name" value="GLUTAMYL-Q TRNA(ASP) SYNTHETASE"/>
    <property type="match status" value="1"/>
</dbReference>
<keyword evidence="4 7" id="KW-0862">Zinc</keyword>
<comment type="caution">
    <text evidence="10">The sequence shown here is derived from an EMBL/GenBank/DDBJ whole genome shotgun (WGS) entry which is preliminary data.</text>
</comment>
<dbReference type="InterPro" id="IPR049940">
    <property type="entry name" value="GluQ/Sye"/>
</dbReference>
<feature type="binding site" evidence="7">
    <location>
        <position position="103"/>
    </location>
    <ligand>
        <name>Zn(2+)</name>
        <dbReference type="ChEBI" id="CHEBI:29105"/>
    </ligand>
</feature>
<dbReference type="PROSITE" id="PS00178">
    <property type="entry name" value="AA_TRNA_LIGASE_I"/>
    <property type="match status" value="1"/>
</dbReference>
<feature type="short sequence motif" description="'HIGH' region" evidence="7">
    <location>
        <begin position="12"/>
        <end position="22"/>
    </location>
</feature>
<keyword evidence="6 7" id="KW-0030">Aminoacyl-tRNA synthetase</keyword>
<evidence type="ECO:0000256" key="2">
    <source>
        <dbReference type="ARBA" id="ARBA00022723"/>
    </source>
</evidence>
<feature type="binding site" evidence="7">
    <location>
        <position position="207"/>
    </location>
    <ligand>
        <name>L-glutamate</name>
        <dbReference type="ChEBI" id="CHEBI:29985"/>
    </ligand>
</feature>
<feature type="short sequence motif" description="'KMSKS' region" evidence="7">
    <location>
        <begin position="245"/>
        <end position="249"/>
    </location>
</feature>
<sequence length="317" mass="34999">MVAPTMRGRFAPSPTGRMHLGNIRSALLGWLQARAAGGAFLLRIEDLDRARCKPQFLEDLYADLRWLGLDWDETPLVQSARDDVYREAQAKLEREGLIYPCFCTRAEIARAASAPHGLSDEGPRYPGTCAHLTLEQVSERSRTRAPAYRFRARPGEVRFTDDLMGPYVQDVQALVGDFVVRRNDGVASYQLAVVVDDADSRITHVLRGDDLLPSTPRQLQLYEALRLPAPDFLHVPLVMGEDGKRLAKRDGAFALAELRARGRPPEHVLGLLAAWSGLGDGSPVSLPSLVARFDPNVLPHAPVVARESQLLDALGLR</sequence>
<keyword evidence="3 7" id="KW-0547">Nucleotide-binding</keyword>
<evidence type="ECO:0000313" key="11">
    <source>
        <dbReference type="Proteomes" id="UP000268094"/>
    </source>
</evidence>
<dbReference type="PANTHER" id="PTHR43311">
    <property type="entry name" value="GLUTAMATE--TRNA LIGASE"/>
    <property type="match status" value="1"/>
</dbReference>
<dbReference type="InterPro" id="IPR000924">
    <property type="entry name" value="Glu/Gln-tRNA-synth"/>
</dbReference>
<dbReference type="SUPFAM" id="SSF52374">
    <property type="entry name" value="Nucleotidylyl transferase"/>
    <property type="match status" value="1"/>
</dbReference>
<feature type="binding site" evidence="7">
    <location>
        <position position="248"/>
    </location>
    <ligand>
        <name>ATP</name>
        <dbReference type="ChEBI" id="CHEBI:30616"/>
    </ligand>
</feature>
<dbReference type="EC" id="6.1.1.-" evidence="7"/>
<dbReference type="PRINTS" id="PR00987">
    <property type="entry name" value="TRNASYNTHGLU"/>
</dbReference>
<dbReference type="NCBIfam" id="NF004315">
    <property type="entry name" value="PRK05710.1-4"/>
    <property type="match status" value="1"/>
</dbReference>
<comment type="similarity">
    <text evidence="7">Belongs to the class-I aminoacyl-tRNA synthetase family. GluQ subfamily.</text>
</comment>
<evidence type="ECO:0000259" key="9">
    <source>
        <dbReference type="Pfam" id="PF00749"/>
    </source>
</evidence>
<dbReference type="GO" id="GO:0005524">
    <property type="term" value="F:ATP binding"/>
    <property type="evidence" value="ECO:0007669"/>
    <property type="project" value="UniProtKB-KW"/>
</dbReference>
<comment type="function">
    <text evidence="7">Catalyzes the tRNA-independent activation of glutamate in presence of ATP and the subsequent transfer of glutamate onto a tRNA(Asp). Glutamate is transferred on the 2-amino-5-(4,5-dihydroxy-2-cyclopenten-1-yl) moiety of the queuosine in the wobble position of the QUC anticodon.</text>
</comment>
<feature type="binding site" evidence="7">
    <location>
        <position position="129"/>
    </location>
    <ligand>
        <name>Zn(2+)</name>
        <dbReference type="ChEBI" id="CHEBI:29105"/>
    </ligand>
</feature>
<proteinExistence type="inferred from homology"/>
<organism evidence="10 11">
    <name type="scientific">Corallococcus terminator</name>
    <dbReference type="NCBI Taxonomy" id="2316733"/>
    <lineage>
        <taxon>Bacteria</taxon>
        <taxon>Pseudomonadati</taxon>
        <taxon>Myxococcota</taxon>
        <taxon>Myxococcia</taxon>
        <taxon>Myxococcales</taxon>
        <taxon>Cystobacterineae</taxon>
        <taxon>Myxococcaceae</taxon>
        <taxon>Corallococcus</taxon>
    </lineage>
</organism>
<feature type="binding site" evidence="7">
    <location>
        <begin position="9"/>
        <end position="13"/>
    </location>
    <ligand>
        <name>L-glutamate</name>
        <dbReference type="ChEBI" id="CHEBI:29985"/>
    </ligand>
</feature>
<feature type="binding site" evidence="7">
    <location>
        <position position="189"/>
    </location>
    <ligand>
        <name>L-glutamate</name>
        <dbReference type="ChEBI" id="CHEBI:29985"/>
    </ligand>
</feature>
<evidence type="ECO:0000256" key="8">
    <source>
        <dbReference type="RuleBase" id="RU363037"/>
    </source>
</evidence>
<dbReference type="AlphaFoldDB" id="A0A3A8J751"/>
<dbReference type="HAMAP" id="MF_01428">
    <property type="entry name" value="Glu_Q_tRNA_synth"/>
    <property type="match status" value="1"/>
</dbReference>
<dbReference type="InterPro" id="IPR020058">
    <property type="entry name" value="Glu/Gln-tRNA-synth_Ib_cat-dom"/>
</dbReference>
<feature type="domain" description="Glutamyl/glutaminyl-tRNA synthetase class Ib catalytic" evidence="9">
    <location>
        <begin position="6"/>
        <end position="272"/>
    </location>
</feature>
<evidence type="ECO:0000256" key="1">
    <source>
        <dbReference type="ARBA" id="ARBA00022598"/>
    </source>
</evidence>
<feature type="binding site" evidence="7">
    <location>
        <position position="101"/>
    </location>
    <ligand>
        <name>Zn(2+)</name>
        <dbReference type="ChEBI" id="CHEBI:29105"/>
    </ligand>
</feature>
<dbReference type="InterPro" id="IPR014729">
    <property type="entry name" value="Rossmann-like_a/b/a_fold"/>
</dbReference>
<feature type="binding site" evidence="7">
    <location>
        <position position="125"/>
    </location>
    <ligand>
        <name>Zn(2+)</name>
        <dbReference type="ChEBI" id="CHEBI:29105"/>
    </ligand>
</feature>
<dbReference type="InterPro" id="IPR001412">
    <property type="entry name" value="aa-tRNA-synth_I_CS"/>
</dbReference>
<dbReference type="OrthoDB" id="9807503at2"/>
<evidence type="ECO:0000256" key="6">
    <source>
        <dbReference type="ARBA" id="ARBA00023146"/>
    </source>
</evidence>
<dbReference type="Pfam" id="PF00749">
    <property type="entry name" value="tRNA-synt_1c"/>
    <property type="match status" value="1"/>
</dbReference>
<dbReference type="GO" id="GO:0005829">
    <property type="term" value="C:cytosol"/>
    <property type="evidence" value="ECO:0007669"/>
    <property type="project" value="TreeGrafter"/>
</dbReference>
<evidence type="ECO:0000256" key="4">
    <source>
        <dbReference type="ARBA" id="ARBA00022833"/>
    </source>
</evidence>
<comment type="cofactor">
    <cofactor evidence="7">
        <name>Zn(2+)</name>
        <dbReference type="ChEBI" id="CHEBI:29105"/>
    </cofactor>
    <text evidence="7">Binds 1 zinc ion per subunit.</text>
</comment>
<gene>
    <name evidence="7 10" type="primary">gluQ</name>
    <name evidence="10" type="ORF">D7V88_09255</name>
</gene>
<evidence type="ECO:0000256" key="5">
    <source>
        <dbReference type="ARBA" id="ARBA00022840"/>
    </source>
</evidence>
<dbReference type="EMBL" id="RAVZ01000043">
    <property type="protein sequence ID" value="RKG91617.1"/>
    <property type="molecule type" value="Genomic_DNA"/>
</dbReference>
<evidence type="ECO:0000256" key="3">
    <source>
        <dbReference type="ARBA" id="ARBA00022741"/>
    </source>
</evidence>
<name>A0A3A8J751_9BACT</name>
<keyword evidence="1 7" id="KW-0436">Ligase</keyword>
<dbReference type="InterPro" id="IPR022380">
    <property type="entry name" value="Glu-Q_tRNA(Asp)_Synthase"/>
</dbReference>
<accession>A0A3A8J751</accession>
<reference evidence="11" key="1">
    <citation type="submission" date="2018-09" db="EMBL/GenBank/DDBJ databases">
        <authorList>
            <person name="Livingstone P.G."/>
            <person name="Whitworth D.E."/>
        </authorList>
    </citation>
    <scope>NUCLEOTIDE SEQUENCE [LARGE SCALE GENOMIC DNA]</scope>
    <source>
        <strain evidence="11">CA054A</strain>
    </source>
</reference>
<feature type="binding site" evidence="7">
    <location>
        <position position="45"/>
    </location>
    <ligand>
        <name>L-glutamate</name>
        <dbReference type="ChEBI" id="CHEBI:29985"/>
    </ligand>
</feature>